<evidence type="ECO:0000256" key="2">
    <source>
        <dbReference type="PROSITE-ProRule" id="PRU00169"/>
    </source>
</evidence>
<dbReference type="PROSITE" id="PS50110">
    <property type="entry name" value="RESPONSE_REGULATORY"/>
    <property type="match status" value="1"/>
</dbReference>
<dbReference type="RefSeq" id="WP_344827113.1">
    <property type="nucleotide sequence ID" value="NZ_BAABEZ010000022.1"/>
</dbReference>
<dbReference type="EMBL" id="BAABEZ010000022">
    <property type="protein sequence ID" value="GAA4456919.1"/>
    <property type="molecule type" value="Genomic_DNA"/>
</dbReference>
<dbReference type="PANTHER" id="PTHR44591:SF3">
    <property type="entry name" value="RESPONSE REGULATORY DOMAIN-CONTAINING PROTEIN"/>
    <property type="match status" value="1"/>
</dbReference>
<dbReference type="SMART" id="SM00448">
    <property type="entry name" value="REC"/>
    <property type="match status" value="1"/>
</dbReference>
<evidence type="ECO:0000313" key="5">
    <source>
        <dbReference type="Proteomes" id="UP001501410"/>
    </source>
</evidence>
<dbReference type="InterPro" id="IPR058245">
    <property type="entry name" value="NreC/VraR/RcsB-like_REC"/>
</dbReference>
<dbReference type="Gene3D" id="3.40.50.2300">
    <property type="match status" value="1"/>
</dbReference>
<comment type="caution">
    <text evidence="4">The sequence shown here is derived from an EMBL/GenBank/DDBJ whole genome shotgun (WGS) entry which is preliminary data.</text>
</comment>
<feature type="modified residue" description="4-aspartylphosphate" evidence="2">
    <location>
        <position position="59"/>
    </location>
</feature>
<proteinExistence type="predicted"/>
<dbReference type="Pfam" id="PF00072">
    <property type="entry name" value="Response_reg"/>
    <property type="match status" value="1"/>
</dbReference>
<evidence type="ECO:0000256" key="1">
    <source>
        <dbReference type="ARBA" id="ARBA00022553"/>
    </source>
</evidence>
<sequence>MHNQSITLAIADDHRQIRDALESYLTQMGFKIILLADNGSTLLDLLNKAEKLPQVCIVDHQMPLLTGDKAAAIIREKYPSVRIMGMSSEKSVEKLILMLKGGCQSFLPKCSQPDEWKEGLYEIVHKGYYISDWMKQAMLKYFYEQGNVCYNSSAMAL</sequence>
<dbReference type="Proteomes" id="UP001501410">
    <property type="component" value="Unassembled WGS sequence"/>
</dbReference>
<keyword evidence="1 2" id="KW-0597">Phosphoprotein</keyword>
<organism evidence="4 5">
    <name type="scientific">Rurimicrobium arvi</name>
    <dbReference type="NCBI Taxonomy" id="2049916"/>
    <lineage>
        <taxon>Bacteria</taxon>
        <taxon>Pseudomonadati</taxon>
        <taxon>Bacteroidota</taxon>
        <taxon>Chitinophagia</taxon>
        <taxon>Chitinophagales</taxon>
        <taxon>Chitinophagaceae</taxon>
        <taxon>Rurimicrobium</taxon>
    </lineage>
</organism>
<keyword evidence="5" id="KW-1185">Reference proteome</keyword>
<dbReference type="CDD" id="cd17535">
    <property type="entry name" value="REC_NarL-like"/>
    <property type="match status" value="1"/>
</dbReference>
<gene>
    <name evidence="4" type="ORF">GCM10023092_22940</name>
</gene>
<feature type="domain" description="Response regulatory" evidence="3">
    <location>
        <begin position="7"/>
        <end position="124"/>
    </location>
</feature>
<dbReference type="InterPro" id="IPR011006">
    <property type="entry name" value="CheY-like_superfamily"/>
</dbReference>
<dbReference type="SUPFAM" id="SSF52172">
    <property type="entry name" value="CheY-like"/>
    <property type="match status" value="1"/>
</dbReference>
<reference evidence="5" key="1">
    <citation type="journal article" date="2019" name="Int. J. Syst. Evol. Microbiol.">
        <title>The Global Catalogue of Microorganisms (GCM) 10K type strain sequencing project: providing services to taxonomists for standard genome sequencing and annotation.</title>
        <authorList>
            <consortium name="The Broad Institute Genomics Platform"/>
            <consortium name="The Broad Institute Genome Sequencing Center for Infectious Disease"/>
            <person name="Wu L."/>
            <person name="Ma J."/>
        </authorList>
    </citation>
    <scope>NUCLEOTIDE SEQUENCE [LARGE SCALE GENOMIC DNA]</scope>
    <source>
        <strain evidence="5">JCM 31921</strain>
    </source>
</reference>
<dbReference type="InterPro" id="IPR001789">
    <property type="entry name" value="Sig_transdc_resp-reg_receiver"/>
</dbReference>
<evidence type="ECO:0000313" key="4">
    <source>
        <dbReference type="EMBL" id="GAA4456919.1"/>
    </source>
</evidence>
<name>A0ABP8MVV7_9BACT</name>
<dbReference type="InterPro" id="IPR050595">
    <property type="entry name" value="Bact_response_regulator"/>
</dbReference>
<protein>
    <recommendedName>
        <fullName evidence="3">Response regulatory domain-containing protein</fullName>
    </recommendedName>
</protein>
<accession>A0ABP8MVV7</accession>
<evidence type="ECO:0000259" key="3">
    <source>
        <dbReference type="PROSITE" id="PS50110"/>
    </source>
</evidence>
<dbReference type="PANTHER" id="PTHR44591">
    <property type="entry name" value="STRESS RESPONSE REGULATOR PROTEIN 1"/>
    <property type="match status" value="1"/>
</dbReference>